<evidence type="ECO:0000256" key="2">
    <source>
        <dbReference type="ARBA" id="ARBA00022695"/>
    </source>
</evidence>
<evidence type="ECO:0000259" key="10">
    <source>
        <dbReference type="PROSITE" id="PS50994"/>
    </source>
</evidence>
<dbReference type="Gene3D" id="3.10.10.10">
    <property type="entry name" value="HIV Type 1 Reverse Transcriptase, subunit A, domain 1"/>
    <property type="match status" value="1"/>
</dbReference>
<evidence type="ECO:0000313" key="11">
    <source>
        <dbReference type="EMBL" id="GAU51700.1"/>
    </source>
</evidence>
<dbReference type="Proteomes" id="UP000242715">
    <property type="component" value="Unassembled WGS sequence"/>
</dbReference>
<dbReference type="SUPFAM" id="SSF53098">
    <property type="entry name" value="Ribonuclease H-like"/>
    <property type="match status" value="2"/>
</dbReference>
<dbReference type="Pfam" id="PF00078">
    <property type="entry name" value="RVT_1"/>
    <property type="match status" value="1"/>
</dbReference>
<dbReference type="PANTHER" id="PTHR48475">
    <property type="entry name" value="RIBONUCLEASE H"/>
    <property type="match status" value="1"/>
</dbReference>
<evidence type="ECO:0000256" key="1">
    <source>
        <dbReference type="ARBA" id="ARBA00022679"/>
    </source>
</evidence>
<proteinExistence type="predicted"/>
<dbReference type="SUPFAM" id="SSF56672">
    <property type="entry name" value="DNA/RNA polymerases"/>
    <property type="match status" value="1"/>
</dbReference>
<dbReference type="Pfam" id="PF17917">
    <property type="entry name" value="RT_RNaseH"/>
    <property type="match status" value="1"/>
</dbReference>
<dbReference type="PANTHER" id="PTHR48475:SF1">
    <property type="entry name" value="RNASE H TYPE-1 DOMAIN-CONTAINING PROTEIN"/>
    <property type="match status" value="1"/>
</dbReference>
<dbReference type="InterPro" id="IPR001584">
    <property type="entry name" value="Integrase_cat-core"/>
</dbReference>
<dbReference type="GO" id="GO:0015074">
    <property type="term" value="P:DNA integration"/>
    <property type="evidence" value="ECO:0007669"/>
    <property type="project" value="InterPro"/>
</dbReference>
<dbReference type="Pfam" id="PF24924">
    <property type="entry name" value="DUF7745"/>
    <property type="match status" value="1"/>
</dbReference>
<dbReference type="FunFam" id="3.30.70.270:FF:000020">
    <property type="entry name" value="Transposon Tf2-6 polyprotein-like Protein"/>
    <property type="match status" value="1"/>
</dbReference>
<feature type="region of interest" description="Disordered" evidence="8">
    <location>
        <begin position="798"/>
        <end position="817"/>
    </location>
</feature>
<evidence type="ECO:0000256" key="4">
    <source>
        <dbReference type="ARBA" id="ARBA00022759"/>
    </source>
</evidence>
<dbReference type="CDD" id="cd09274">
    <property type="entry name" value="RNase_HI_RT_Ty3"/>
    <property type="match status" value="1"/>
</dbReference>
<dbReference type="InterPro" id="IPR056647">
    <property type="entry name" value="DUF7745"/>
</dbReference>
<feature type="coiled-coil region" evidence="7">
    <location>
        <begin position="393"/>
        <end position="434"/>
    </location>
</feature>
<dbReference type="GO" id="GO:0003964">
    <property type="term" value="F:RNA-directed DNA polymerase activity"/>
    <property type="evidence" value="ECO:0007669"/>
    <property type="project" value="UniProtKB-KW"/>
</dbReference>
<dbReference type="Pfam" id="PF13456">
    <property type="entry name" value="RVT_3"/>
    <property type="match status" value="1"/>
</dbReference>
<reference evidence="12" key="1">
    <citation type="journal article" date="2017" name="Front. Plant Sci.">
        <title>Climate Clever Clovers: New Paradigm to Reduce the Environmental Footprint of Ruminants by Breeding Low Methanogenic Forages Utilizing Haplotype Variation.</title>
        <authorList>
            <person name="Kaur P."/>
            <person name="Appels R."/>
            <person name="Bayer P.E."/>
            <person name="Keeble-Gagnere G."/>
            <person name="Wang J."/>
            <person name="Hirakawa H."/>
            <person name="Shirasawa K."/>
            <person name="Vercoe P."/>
            <person name="Stefanova K."/>
            <person name="Durmic Z."/>
            <person name="Nichols P."/>
            <person name="Revell C."/>
            <person name="Isobe S.N."/>
            <person name="Edwards D."/>
            <person name="Erskine W."/>
        </authorList>
    </citation>
    <scope>NUCLEOTIDE SEQUENCE [LARGE SCALE GENOMIC DNA]</scope>
    <source>
        <strain evidence="12">cv. Daliak</strain>
    </source>
</reference>
<dbReference type="InterPro" id="IPR041373">
    <property type="entry name" value="RT_RNaseH"/>
</dbReference>
<keyword evidence="3" id="KW-0540">Nuclease</keyword>
<evidence type="ECO:0000256" key="3">
    <source>
        <dbReference type="ARBA" id="ARBA00022722"/>
    </source>
</evidence>
<name>A0A2Z6PJE7_TRISU</name>
<keyword evidence="6" id="KW-0695">RNA-directed DNA polymerase</keyword>
<evidence type="ECO:0000256" key="7">
    <source>
        <dbReference type="SAM" id="Coils"/>
    </source>
</evidence>
<keyword evidence="5" id="KW-0378">Hydrolase</keyword>
<dbReference type="GO" id="GO:0003676">
    <property type="term" value="F:nucleic acid binding"/>
    <property type="evidence" value="ECO:0007669"/>
    <property type="project" value="InterPro"/>
</dbReference>
<keyword evidence="7" id="KW-0175">Coiled coil</keyword>
<dbReference type="InterPro" id="IPR000477">
    <property type="entry name" value="RT_dom"/>
</dbReference>
<gene>
    <name evidence="11" type="ORF">TSUD_415100</name>
</gene>
<evidence type="ECO:0000313" key="12">
    <source>
        <dbReference type="Proteomes" id="UP000242715"/>
    </source>
</evidence>
<dbReference type="InterPro" id="IPR043502">
    <property type="entry name" value="DNA/RNA_pol_sf"/>
</dbReference>
<keyword evidence="12" id="KW-1185">Reference proteome</keyword>
<organism evidence="11 12">
    <name type="scientific">Trifolium subterraneum</name>
    <name type="common">Subterranean clover</name>
    <dbReference type="NCBI Taxonomy" id="3900"/>
    <lineage>
        <taxon>Eukaryota</taxon>
        <taxon>Viridiplantae</taxon>
        <taxon>Streptophyta</taxon>
        <taxon>Embryophyta</taxon>
        <taxon>Tracheophyta</taxon>
        <taxon>Spermatophyta</taxon>
        <taxon>Magnoliopsida</taxon>
        <taxon>eudicotyledons</taxon>
        <taxon>Gunneridae</taxon>
        <taxon>Pentapetalae</taxon>
        <taxon>rosids</taxon>
        <taxon>fabids</taxon>
        <taxon>Fabales</taxon>
        <taxon>Fabaceae</taxon>
        <taxon>Papilionoideae</taxon>
        <taxon>50 kb inversion clade</taxon>
        <taxon>NPAAA clade</taxon>
        <taxon>Hologalegina</taxon>
        <taxon>IRL clade</taxon>
        <taxon>Trifolieae</taxon>
        <taxon>Trifolium</taxon>
    </lineage>
</organism>
<dbReference type="CDD" id="cd09279">
    <property type="entry name" value="RNase_HI_like"/>
    <property type="match status" value="1"/>
</dbReference>
<dbReference type="Gene3D" id="3.30.70.270">
    <property type="match status" value="2"/>
</dbReference>
<sequence length="2255" mass="257974">MSIREYGCCNEKHSKYSFKKLDLSRLKELGSLVTFPEDFRRDHGKLLGLLKLNVEKGSLETLVQFYDPLYHCFTFPDNQLVPTLEEYSYLIGLPIPDKVPFSGLEPTPKPLTIAEALHLETSVVKANLTSKGGLLGLSTDFLYQQAFAFAEVASNDTFYSILALLIYGLVLLPNIDDFVDINTIQIFLTKNSVPTLLADTYHSIHDRTLVKRGTILCCAPLLYQWFISHLPQTHSFKANPENLSWPHRIMPLTPSDIVWYYAAWDVGEIIISCGGYSNVPLLSMHGGISYNPTLARRQFGYPMKTKPNNLALTSEFYRNKEDHSNVREKFVQAWGSIRRLDRKQLRTKSDSVYESYTQWVINRATSFGMPYRMPRLLSSTTPPSSLPLPFDTKEEFQEQLAELTREKDTWKRRCQAAELENETLRGELEQKDHLIFLQSQQIVEKNDLLQQKDALLRQDSKRKKRQGDLFSSGLDSLKVARRIRYKPTRVYNTRSRLRNKMSNFEEENHMLPEQVTTMQTEIEKLTSMVASLMATQNQAPAPVPQSSSTFVPPPVASTPFSTFLNMLCPKVTLDSSYSSAVMPEGYPWGMPVGFLGEESRPVVSEIPHVQSTVPIPQLVNTLPQVTTTVSAPLVHTIPQTQMPIFHAESLGGYDRMDDLHIKYDEMQKEMRALRGKDLFGQDAHELCLVPDVVVPHNLTGAALRWYMDLDRANVSSFNDLASAFIRQWRELAAQIRLPVEEKEPCKLFLHTLSPFFYEKIVGIVSRSFIEMVEMGMCLEEGVRQGRLIRENAPTNTAKKYGNSFSKKKESEVGMTRPPPPVPAVLPTWYRSDLTCAFHQGGPGHDVERCYALKKDVQELIRNKVLSFKDENPNVRNNPLPNHGSSVHFIQSCQETSTILSVKDIKTPLVPIHSKMCEAKLFSHDHVTCEKCLKNPQGCSRVQEDIQRLMDKGELVVTKKSGDVCVIVPEFNVSDCLEMIYNSGEPTVTTLVIYLPGPMPYTSLRAVPYRYDATMLQDGVETPIPPLISVDNIADNSKILRSGRILPGAVQGKTGSSVEKTQIPDSSGTSERVYEDSDEVLKMIKRKTNAIIEHEDEEEPPSFVTPGGICCNWVTVDVPSVTPLSKLSINKPVEHNDPRPSPNFEFPVYEAVEEEDEEIPDEIRRLLDQEKRTIQLHGEVIELINLGSEEEKKEIKIGASLEASVKERVIVLLREYVDIFAWSYQDMLGLDPEIVEHHLPLKPECPPVKQKLRRTHPDMALKIKEEVQKQIDAGFLIMSEYPQWLANIVPVPMKDDKVRMCVDYRDLNKASPKDDFPLPHIDILVDNTAKSKVFSFMDGFSGYNQIKMAVEDREKIAFITPWGTFCYKVMPFGLTNVGATYQRGMTTLFHDMMHKEIEVYVDDMIVKSGTEEEHVEYLSKMFQRLRKYRLRLNPNKCTFGVRSGKLLGFIVSQKGIEVDPEKVRAIRKMPAPQTEKQVRGFLGRLNYISRFISHMTATCGPIFKLLRKNQGIVWTEDCQKAFDNIKEYLMEPPILIPPVEGRPLIMYLTVLEESMGCVLGQQDETGRKEHAIYYFSKKFTDCESRYSMLEKTCCALAWAAKRLRHYLINHTTWLISKMDPIKYIFEKAALTGRIARWQMLISEYDIEYRTQNAIKGSIIADHLAHQPVKDYQPIKFDFPDEEIMYLKMKDCDEPVFGEGPDPESQWDLIFDGAVNLYGSGIGAFIVTPKGAHIPFTARLQFECTNNIAEYEACIMGIEEAIDLRIKNIDIYGDSTLVINQIKGEWETRHAGLIPYRDYARRLLTFVNKVELRHIPRDENQMADALATLSSMYRVNCRNETPTISIRCLERPAYVFATEEVVDNKPWFHDIKMFLQKQVYPPGASNKDRKTLRRLSSSFFLNDEVLYKRNFDMVLLQCVDKHEADLLMHEVHEGSFGTHPNGHTMAKKMLRVGYYWLTMESDCYKHARKCHKCQIYADKMHLPPTSLNVLSSPWSFSMWGIDMIGRIEPKASNGHRFILVAIDYFTKWVEAASYANVTKQVVVRFIKNHIIFRYGVPNKIITDNGTNLNNRMMKDLCDEFKIEHHNSSPYRPQMNGAVEAANKNIKKIVQKMVVTYKDWHEMLPFALHGYRTSVRTSTGATPFSLVYGMEAVLPVEVEIPSMRVLMETELAEAEWCQNRYDQLNLIEEKRMAALCDGQLYQRRVKQAFDRKVRPREFREGPYVVKRAFSGGAMTLATMDGDELPRPVNADAVKKYFV</sequence>
<dbReference type="Pfam" id="PF00665">
    <property type="entry name" value="rve"/>
    <property type="match status" value="1"/>
</dbReference>
<dbReference type="GO" id="GO:0004523">
    <property type="term" value="F:RNA-DNA hybrid ribonuclease activity"/>
    <property type="evidence" value="ECO:0007669"/>
    <property type="project" value="InterPro"/>
</dbReference>
<keyword evidence="4" id="KW-0255">Endonuclease</keyword>
<dbReference type="InterPro" id="IPR041588">
    <property type="entry name" value="Integrase_H2C2"/>
</dbReference>
<keyword evidence="1" id="KW-0808">Transferase</keyword>
<feature type="domain" description="Integrase catalytic" evidence="10">
    <location>
        <begin position="1987"/>
        <end position="2148"/>
    </location>
</feature>
<evidence type="ECO:0000256" key="5">
    <source>
        <dbReference type="ARBA" id="ARBA00022801"/>
    </source>
</evidence>
<dbReference type="Gene3D" id="1.10.340.70">
    <property type="match status" value="1"/>
</dbReference>
<evidence type="ECO:0000256" key="8">
    <source>
        <dbReference type="SAM" id="MobiDB-lite"/>
    </source>
</evidence>
<keyword evidence="2" id="KW-0548">Nucleotidyltransferase</keyword>
<dbReference type="InterPro" id="IPR012337">
    <property type="entry name" value="RNaseH-like_sf"/>
</dbReference>
<dbReference type="InterPro" id="IPR036397">
    <property type="entry name" value="RNaseH_sf"/>
</dbReference>
<dbReference type="PROSITE" id="PS50879">
    <property type="entry name" value="RNASE_H_1"/>
    <property type="match status" value="1"/>
</dbReference>
<accession>A0A2Z6PJE7</accession>
<dbReference type="Gene3D" id="3.30.420.10">
    <property type="entry name" value="Ribonuclease H-like superfamily/Ribonuclease H"/>
    <property type="match status" value="2"/>
</dbReference>
<dbReference type="EMBL" id="DF975399">
    <property type="protein sequence ID" value="GAU51700.1"/>
    <property type="molecule type" value="Genomic_DNA"/>
</dbReference>
<dbReference type="InterPro" id="IPR043128">
    <property type="entry name" value="Rev_trsase/Diguanyl_cyclase"/>
</dbReference>
<dbReference type="CDD" id="cd01647">
    <property type="entry name" value="RT_LTR"/>
    <property type="match status" value="1"/>
</dbReference>
<feature type="region of interest" description="Disordered" evidence="8">
    <location>
        <begin position="1049"/>
        <end position="1069"/>
    </location>
</feature>
<protein>
    <submittedName>
        <fullName evidence="11">Uncharacterized protein</fullName>
    </submittedName>
</protein>
<feature type="compositionally biased region" description="Polar residues" evidence="8">
    <location>
        <begin position="1052"/>
        <end position="1069"/>
    </location>
</feature>
<feature type="domain" description="RNase H type-1" evidence="9">
    <location>
        <begin position="1701"/>
        <end position="1830"/>
    </location>
</feature>
<dbReference type="PROSITE" id="PS50994">
    <property type="entry name" value="INTEGRASE"/>
    <property type="match status" value="1"/>
</dbReference>
<dbReference type="Pfam" id="PF17921">
    <property type="entry name" value="Integrase_H2C2"/>
    <property type="match status" value="1"/>
</dbReference>
<evidence type="ECO:0000259" key="9">
    <source>
        <dbReference type="PROSITE" id="PS50879"/>
    </source>
</evidence>
<dbReference type="InterPro" id="IPR002156">
    <property type="entry name" value="RNaseH_domain"/>
</dbReference>
<dbReference type="OrthoDB" id="415724at2759"/>
<evidence type="ECO:0000256" key="6">
    <source>
        <dbReference type="ARBA" id="ARBA00022918"/>
    </source>
</evidence>